<evidence type="ECO:0000313" key="1">
    <source>
        <dbReference type="EMBL" id="CAH2050604.1"/>
    </source>
</evidence>
<proteinExistence type="predicted"/>
<protein>
    <recommendedName>
        <fullName evidence="3">Peptidase S1 domain-containing protein</fullName>
    </recommendedName>
</protein>
<dbReference type="Proteomes" id="UP000837857">
    <property type="component" value="Chromosome 2"/>
</dbReference>
<evidence type="ECO:0008006" key="3">
    <source>
        <dbReference type="Google" id="ProtNLM"/>
    </source>
</evidence>
<dbReference type="InterPro" id="IPR009003">
    <property type="entry name" value="Peptidase_S1_PA"/>
</dbReference>
<accession>A0ABN8I8Q8</accession>
<feature type="non-terminal residue" evidence="1">
    <location>
        <position position="462"/>
    </location>
</feature>
<gene>
    <name evidence="1" type="ORF">IPOD504_LOCUS7560</name>
</gene>
<organism evidence="1 2">
    <name type="scientific">Iphiclides podalirius</name>
    <name type="common">scarce swallowtail</name>
    <dbReference type="NCBI Taxonomy" id="110791"/>
    <lineage>
        <taxon>Eukaryota</taxon>
        <taxon>Metazoa</taxon>
        <taxon>Ecdysozoa</taxon>
        <taxon>Arthropoda</taxon>
        <taxon>Hexapoda</taxon>
        <taxon>Insecta</taxon>
        <taxon>Pterygota</taxon>
        <taxon>Neoptera</taxon>
        <taxon>Endopterygota</taxon>
        <taxon>Lepidoptera</taxon>
        <taxon>Glossata</taxon>
        <taxon>Ditrysia</taxon>
        <taxon>Papilionoidea</taxon>
        <taxon>Papilionidae</taxon>
        <taxon>Papilioninae</taxon>
        <taxon>Iphiclides</taxon>
    </lineage>
</organism>
<sequence>MRPGAPVVSHDVEGPFNLIGLAAGSEPCQQPAMRRRLNDEPPVYIDVYPYVRWIRGVISASLLPRPYPENFIIAEGGSSFGIRARYMEKQKEQKYGWKGRTFVSGNYCYKSSKRQSRTAFFYSEKFVVEAGPQAKVTVFIKISAGIQCTITCARLLVPNHKQTPVIDGVGGFNITVQLNSNWFPKAFYFTLGLNGKNSSASNVDLWWSQRGPGAWLNGNVIFGDYERDEDECSLTMQEIKEGTKCSPAYYETAITEITAHPEYTRFGVHNSLALIKLVRPLKSGCGIRSGAVIIRHDSDGMFQLIGLSVGSVPCLRSSMRRRFNKEPPLYIDVYPYVTWITSMINANTMPKPYPANFKLLQADPVHPEVKQYFTHWKGQKLAWRGHTFVAGNSCFRNSKRQKKMAFFYYESFAVWSKPPTRLNIFMKISAGIECTITCARLLLPNHKSTPIIDGGGHNEVQG</sequence>
<dbReference type="EMBL" id="OW152814">
    <property type="protein sequence ID" value="CAH2050604.1"/>
    <property type="molecule type" value="Genomic_DNA"/>
</dbReference>
<reference evidence="1" key="1">
    <citation type="submission" date="2022-03" db="EMBL/GenBank/DDBJ databases">
        <authorList>
            <person name="Martin H S."/>
        </authorList>
    </citation>
    <scope>NUCLEOTIDE SEQUENCE</scope>
</reference>
<name>A0ABN8I8Q8_9NEOP</name>
<dbReference type="SUPFAM" id="SSF50494">
    <property type="entry name" value="Trypsin-like serine proteases"/>
    <property type="match status" value="1"/>
</dbReference>
<keyword evidence="2" id="KW-1185">Reference proteome</keyword>
<evidence type="ECO:0000313" key="2">
    <source>
        <dbReference type="Proteomes" id="UP000837857"/>
    </source>
</evidence>